<protein>
    <submittedName>
        <fullName evidence="1">15046_t:CDS:1</fullName>
    </submittedName>
</protein>
<accession>A0ACA9QW47</accession>
<evidence type="ECO:0000313" key="1">
    <source>
        <dbReference type="EMBL" id="CAG8766819.1"/>
    </source>
</evidence>
<comment type="caution">
    <text evidence="1">The sequence shown here is derived from an EMBL/GenBank/DDBJ whole genome shotgun (WGS) entry which is preliminary data.</text>
</comment>
<organism evidence="1 2">
    <name type="scientific">Racocetra persica</name>
    <dbReference type="NCBI Taxonomy" id="160502"/>
    <lineage>
        <taxon>Eukaryota</taxon>
        <taxon>Fungi</taxon>
        <taxon>Fungi incertae sedis</taxon>
        <taxon>Mucoromycota</taxon>
        <taxon>Glomeromycotina</taxon>
        <taxon>Glomeromycetes</taxon>
        <taxon>Diversisporales</taxon>
        <taxon>Gigasporaceae</taxon>
        <taxon>Racocetra</taxon>
    </lineage>
</organism>
<feature type="non-terminal residue" evidence="1">
    <location>
        <position position="1"/>
    </location>
</feature>
<dbReference type="Proteomes" id="UP000789920">
    <property type="component" value="Unassembled WGS sequence"/>
</dbReference>
<reference evidence="1" key="1">
    <citation type="submission" date="2021-06" db="EMBL/GenBank/DDBJ databases">
        <authorList>
            <person name="Kallberg Y."/>
            <person name="Tangrot J."/>
            <person name="Rosling A."/>
        </authorList>
    </citation>
    <scope>NUCLEOTIDE SEQUENCE</scope>
    <source>
        <strain evidence="1">MA461A</strain>
    </source>
</reference>
<sequence length="402" mass="46577">TCLTNLGVPSAALYASMIETAICKEKIFEEIAIGFLKVLYITPEKVELNQCFQIFLDKLYQEKKLQLVIDEAHCILSYQHFQGAWGRLGFLKKQYPTVPLLLLTVTVSSAHIEAIHKTPNLEQSNFEIIHSTNLLHKEIQYEVISKKDRKDTIIGDMAKIIHTIKDDIYHGGLDSKDKKHILEKWEDTELIQLSGHAGYPVHEAYLQTIQKDLFKVIAFCAIQYDCRQQFLCKYLWPELSSSYYECNNCDNCQRRNEENPQLINALSEILEILEVVEALTKNNLMEVSSDDVIDVFSRSNTDKIRKNRYNELILQRDTKEVKLYEEKPPTILVPKEIARIALNDLVCKDLVKQEIRLQQSKITQYLSCNTVVTGISENAKKCAEKECWEYWVYSRKGKKQSK</sequence>
<dbReference type="EMBL" id="CAJVQC010038695">
    <property type="protein sequence ID" value="CAG8766819.1"/>
    <property type="molecule type" value="Genomic_DNA"/>
</dbReference>
<proteinExistence type="predicted"/>
<evidence type="ECO:0000313" key="2">
    <source>
        <dbReference type="Proteomes" id="UP000789920"/>
    </source>
</evidence>
<keyword evidence="2" id="KW-1185">Reference proteome</keyword>
<name>A0ACA9QW47_9GLOM</name>
<gene>
    <name evidence="1" type="ORF">RPERSI_LOCUS15903</name>
</gene>